<dbReference type="InterPro" id="IPR002563">
    <property type="entry name" value="Flavin_Rdtase-like_dom"/>
</dbReference>
<sequence>MQRSNVATRRFYSAFYQWSLLTSPAPACQHVAKVPLPRRRQSTAGYGGVVVGHNGTRVTKNSNGASVSRVYSTVSAPERVPAVESKRSQAFEALQVQTDADRPFDNFEPWEFTIRERDAESMKVEIAVPEVAFRDLQRVYDKDFYKLGAKHGITIGFGSIRKRGDEEVLFSVILAGGHRGVASVQTTVLAKRPGTIRDESSVAHALPDRSMLRTNADSSRHEKSRDGPDAAPVRPSSLKVPRAFTALPIVSSADWPAREFEPWDFAVRARDEAICHISVQTAVPVPSMQQLEKRWGAGLERMATERDASIRCSPPDDEPLNVDSIPLHSVLLSGTYDTVTHAFDTIRRSSRTSPKATAVPRFAKTRISTSLEKYGTLTHAAKPLSATPFQTFAIRETAEDTVTVQIAIRPEHLKSAMDRYGGLGYITRRSGAHVELSEVARSEVDETRDASVASVLVTGKTEQAQVATDFVLGMQEVKGVQGSLAVSSGNHLQQAKAKRDDAPKPAPAVDVQTRTSAEHPFEVMKAWEYVTRFQSDTGRMLEMAVPFASWRKAENRRGENLKYLVKKLGGRVTARRGNESNATAYQNPLVSVVISGTFAEVDELRKAILGYKGPSSDDVEVTPKEAGRDQLRLVSHVSSRGQRVFRPTESQSPSTSSETSSLRHAPEQQAHAQLQQRLRPEMSARQSRTPHAVGIQDSYLQQLQDRLDRLEALLAANMSSGKDVAAMSPNPPPSATASSTVVGMTAGSAADDRASRHSNDSTSPATTDLNAQHTVLPVPPSQSSLDPESSKQANESQKHRELARAKIDYEQLGSTVKQIMRQLTHPVVVITTRTSDTTGAAEDFVHLRGVTVSSFNTVTMHPKPLISFNLKTPSRTWDAMQQTARIMVHVLAANPAGAAIAQAFTVAHENAHEPFLELQKRGVFVFMPHKSRVRAPELTQRGAVIARIRVDLDLGKCVALGDHVIVVGEVSHVKGLDSVVGFHEGALAYSQQGYRELGEVVKPMTGADMFANGEDTPDVVIESARAGYAQDVIEDATEELTIDEASTLDVAEEAAQTSQDLGHDGFQENHARAADDDETQGHPPQIANLQSQVAPNGTSTSPGKYGTQEHYITNLGSTGAVSDRYLDPDHATVEQQDFPKPTSDLDNPPKEIESADAATATPIRRVQSSFSSSAFGPRKAIGLSDGRRSAKPDLLEGMLMDAERRGAPEPTDSGRGTGRELATSREALPWGMKA</sequence>
<feature type="compositionally biased region" description="Polar residues" evidence="2">
    <location>
        <begin position="781"/>
        <end position="795"/>
    </location>
</feature>
<reference evidence="5" key="1">
    <citation type="submission" date="2017-03" db="EMBL/GenBank/DDBJ databases">
        <title>Genomes of endolithic fungi from Antarctica.</title>
        <authorList>
            <person name="Coleine C."/>
            <person name="Masonjones S."/>
            <person name="Stajich J.E."/>
        </authorList>
    </citation>
    <scope>NUCLEOTIDE SEQUENCE [LARGE SCALE GENOMIC DNA]</scope>
    <source>
        <strain evidence="5">CCFEE 5527</strain>
    </source>
</reference>
<comment type="caution">
    <text evidence="4">The sequence shown here is derived from an EMBL/GenBank/DDBJ whole genome shotgun (WGS) entry which is preliminary data.</text>
</comment>
<evidence type="ECO:0000259" key="3">
    <source>
        <dbReference type="SMART" id="SM00903"/>
    </source>
</evidence>
<dbReference type="SMART" id="SM00903">
    <property type="entry name" value="Flavin_Reduct"/>
    <property type="match status" value="1"/>
</dbReference>
<dbReference type="InParanoid" id="A0A1V8T9F9"/>
<dbReference type="InterPro" id="IPR050268">
    <property type="entry name" value="NADH-dep_flavin_reductase"/>
</dbReference>
<keyword evidence="5" id="KW-1185">Reference proteome</keyword>
<gene>
    <name evidence="4" type="ORF">B0A48_06836</name>
</gene>
<evidence type="ECO:0000256" key="1">
    <source>
        <dbReference type="ARBA" id="ARBA00023002"/>
    </source>
</evidence>
<keyword evidence="1" id="KW-0560">Oxidoreductase</keyword>
<feature type="compositionally biased region" description="Low complexity" evidence="2">
    <location>
        <begin position="668"/>
        <end position="677"/>
    </location>
</feature>
<dbReference type="Pfam" id="PF01613">
    <property type="entry name" value="Flavin_Reduct"/>
    <property type="match status" value="1"/>
</dbReference>
<dbReference type="PANTHER" id="PTHR30466">
    <property type="entry name" value="FLAVIN REDUCTASE"/>
    <property type="match status" value="1"/>
</dbReference>
<organism evidence="4 5">
    <name type="scientific">Cryoendolithus antarcticus</name>
    <dbReference type="NCBI Taxonomy" id="1507870"/>
    <lineage>
        <taxon>Eukaryota</taxon>
        <taxon>Fungi</taxon>
        <taxon>Dikarya</taxon>
        <taxon>Ascomycota</taxon>
        <taxon>Pezizomycotina</taxon>
        <taxon>Dothideomycetes</taxon>
        <taxon>Dothideomycetidae</taxon>
        <taxon>Cladosporiales</taxon>
        <taxon>Cladosporiaceae</taxon>
        <taxon>Cryoendolithus</taxon>
    </lineage>
</organism>
<feature type="compositionally biased region" description="Basic and acidic residues" evidence="2">
    <location>
        <begin position="218"/>
        <end position="228"/>
    </location>
</feature>
<feature type="region of interest" description="Disordered" evidence="2">
    <location>
        <begin position="1073"/>
        <end position="1110"/>
    </location>
</feature>
<feature type="compositionally biased region" description="Basic and acidic residues" evidence="2">
    <location>
        <begin position="750"/>
        <end position="759"/>
    </location>
</feature>
<evidence type="ECO:0000313" key="5">
    <source>
        <dbReference type="Proteomes" id="UP000192596"/>
    </source>
</evidence>
<dbReference type="PANTHER" id="PTHR30466:SF1">
    <property type="entry name" value="FMN REDUCTASE (NADH) RUTF"/>
    <property type="match status" value="1"/>
</dbReference>
<proteinExistence type="predicted"/>
<feature type="region of interest" description="Disordered" evidence="2">
    <location>
        <begin position="638"/>
        <end position="696"/>
    </location>
</feature>
<accession>A0A1V8T9F9</accession>
<dbReference type="SUPFAM" id="SSF50475">
    <property type="entry name" value="FMN-binding split barrel"/>
    <property type="match status" value="1"/>
</dbReference>
<feature type="domain" description="Flavin reductase like" evidence="3">
    <location>
        <begin position="820"/>
        <end position="996"/>
    </location>
</feature>
<protein>
    <recommendedName>
        <fullName evidence="3">Flavin reductase like domain-containing protein</fullName>
    </recommendedName>
</protein>
<feature type="compositionally biased region" description="Polar residues" evidence="2">
    <location>
        <begin position="760"/>
        <end position="773"/>
    </location>
</feature>
<dbReference type="GO" id="GO:0042602">
    <property type="term" value="F:riboflavin reductase (NADPH) activity"/>
    <property type="evidence" value="ECO:0007669"/>
    <property type="project" value="TreeGrafter"/>
</dbReference>
<feature type="compositionally biased region" description="Basic and acidic residues" evidence="2">
    <location>
        <begin position="199"/>
        <end position="211"/>
    </location>
</feature>
<dbReference type="InterPro" id="IPR012349">
    <property type="entry name" value="Split_barrel_FMN-bd"/>
</dbReference>
<feature type="region of interest" description="Disordered" evidence="2">
    <location>
        <begin position="722"/>
        <end position="800"/>
    </location>
</feature>
<dbReference type="Proteomes" id="UP000192596">
    <property type="component" value="Unassembled WGS sequence"/>
</dbReference>
<dbReference type="Gene3D" id="2.30.110.10">
    <property type="entry name" value="Electron Transport, Fmn-binding Protein, Chain A"/>
    <property type="match status" value="1"/>
</dbReference>
<feature type="region of interest" description="Disordered" evidence="2">
    <location>
        <begin position="199"/>
        <end position="237"/>
    </location>
</feature>
<dbReference type="OrthoDB" id="2015405at2759"/>
<name>A0A1V8T9F9_9PEZI</name>
<dbReference type="STRING" id="1507870.A0A1V8T9F9"/>
<evidence type="ECO:0000313" key="4">
    <source>
        <dbReference type="EMBL" id="OQO08043.1"/>
    </source>
</evidence>
<dbReference type="GO" id="GO:0010181">
    <property type="term" value="F:FMN binding"/>
    <property type="evidence" value="ECO:0007669"/>
    <property type="project" value="InterPro"/>
</dbReference>
<dbReference type="AlphaFoldDB" id="A0A1V8T9F9"/>
<feature type="region of interest" description="Disordered" evidence="2">
    <location>
        <begin position="1131"/>
        <end position="1234"/>
    </location>
</feature>
<evidence type="ECO:0000256" key="2">
    <source>
        <dbReference type="SAM" id="MobiDB-lite"/>
    </source>
</evidence>
<feature type="compositionally biased region" description="Polar residues" evidence="2">
    <location>
        <begin position="1087"/>
        <end position="1102"/>
    </location>
</feature>
<feature type="compositionally biased region" description="Low complexity" evidence="2">
    <location>
        <begin position="647"/>
        <end position="660"/>
    </location>
</feature>
<feature type="compositionally biased region" description="Basic and acidic residues" evidence="2">
    <location>
        <begin position="1185"/>
        <end position="1194"/>
    </location>
</feature>
<dbReference type="EMBL" id="NAJO01000013">
    <property type="protein sequence ID" value="OQO08043.1"/>
    <property type="molecule type" value="Genomic_DNA"/>
</dbReference>